<name>A0AAD7T086_9TELE</name>
<evidence type="ECO:0000313" key="2">
    <source>
        <dbReference type="EMBL" id="KAJ8411382.1"/>
    </source>
</evidence>
<evidence type="ECO:0000256" key="1">
    <source>
        <dbReference type="SAM" id="MobiDB-lite"/>
    </source>
</evidence>
<organism evidence="2 3">
    <name type="scientific">Aldrovandia affinis</name>
    <dbReference type="NCBI Taxonomy" id="143900"/>
    <lineage>
        <taxon>Eukaryota</taxon>
        <taxon>Metazoa</taxon>
        <taxon>Chordata</taxon>
        <taxon>Craniata</taxon>
        <taxon>Vertebrata</taxon>
        <taxon>Euteleostomi</taxon>
        <taxon>Actinopterygii</taxon>
        <taxon>Neopterygii</taxon>
        <taxon>Teleostei</taxon>
        <taxon>Notacanthiformes</taxon>
        <taxon>Halosauridae</taxon>
        <taxon>Aldrovandia</taxon>
    </lineage>
</organism>
<evidence type="ECO:0000313" key="3">
    <source>
        <dbReference type="Proteomes" id="UP001221898"/>
    </source>
</evidence>
<sequence length="81" mass="9174">MDGGQRYKVTKAASSEGERRTLASSSHKAHIRVYALKRALEEFQSLPAHRSPSDSTAVCSFRSRTHRSEYENLTRLQPRSP</sequence>
<dbReference type="EMBL" id="JAINUG010000023">
    <property type="protein sequence ID" value="KAJ8411382.1"/>
    <property type="molecule type" value="Genomic_DNA"/>
</dbReference>
<comment type="caution">
    <text evidence="2">The sequence shown here is derived from an EMBL/GenBank/DDBJ whole genome shotgun (WGS) entry which is preliminary data.</text>
</comment>
<gene>
    <name evidence="2" type="ORF">AAFF_G00173880</name>
</gene>
<reference evidence="2" key="1">
    <citation type="journal article" date="2023" name="Science">
        <title>Genome structures resolve the early diversification of teleost fishes.</title>
        <authorList>
            <person name="Parey E."/>
            <person name="Louis A."/>
            <person name="Montfort J."/>
            <person name="Bouchez O."/>
            <person name="Roques C."/>
            <person name="Iampietro C."/>
            <person name="Lluch J."/>
            <person name="Castinel A."/>
            <person name="Donnadieu C."/>
            <person name="Desvignes T."/>
            <person name="Floi Bucao C."/>
            <person name="Jouanno E."/>
            <person name="Wen M."/>
            <person name="Mejri S."/>
            <person name="Dirks R."/>
            <person name="Jansen H."/>
            <person name="Henkel C."/>
            <person name="Chen W.J."/>
            <person name="Zahm M."/>
            <person name="Cabau C."/>
            <person name="Klopp C."/>
            <person name="Thompson A.W."/>
            <person name="Robinson-Rechavi M."/>
            <person name="Braasch I."/>
            <person name="Lecointre G."/>
            <person name="Bobe J."/>
            <person name="Postlethwait J.H."/>
            <person name="Berthelot C."/>
            <person name="Roest Crollius H."/>
            <person name="Guiguen Y."/>
        </authorList>
    </citation>
    <scope>NUCLEOTIDE SEQUENCE</scope>
    <source>
        <strain evidence="2">NC1722</strain>
    </source>
</reference>
<feature type="region of interest" description="Disordered" evidence="1">
    <location>
        <begin position="1"/>
        <end position="28"/>
    </location>
</feature>
<protein>
    <submittedName>
        <fullName evidence="2">Uncharacterized protein</fullName>
    </submittedName>
</protein>
<dbReference type="Proteomes" id="UP001221898">
    <property type="component" value="Unassembled WGS sequence"/>
</dbReference>
<feature type="region of interest" description="Disordered" evidence="1">
    <location>
        <begin position="46"/>
        <end position="81"/>
    </location>
</feature>
<accession>A0AAD7T086</accession>
<proteinExistence type="predicted"/>
<dbReference type="AlphaFoldDB" id="A0AAD7T086"/>
<keyword evidence="3" id="KW-1185">Reference proteome</keyword>